<dbReference type="AlphaFoldDB" id="A0A4V2KUC0"/>
<keyword evidence="3" id="KW-0704">Schiff base</keyword>
<gene>
    <name evidence="7" type="ORF">EYW49_01510</name>
</gene>
<dbReference type="PANTHER" id="PTHR12128:SF66">
    <property type="entry name" value="4-HYDROXY-2-OXOGLUTARATE ALDOLASE, MITOCHONDRIAL"/>
    <property type="match status" value="1"/>
</dbReference>
<evidence type="ECO:0000256" key="2">
    <source>
        <dbReference type="ARBA" id="ARBA00023239"/>
    </source>
</evidence>
<dbReference type="GO" id="GO:0044281">
    <property type="term" value="P:small molecule metabolic process"/>
    <property type="evidence" value="ECO:0007669"/>
    <property type="project" value="UniProtKB-ARBA"/>
</dbReference>
<dbReference type="CDD" id="cd00408">
    <property type="entry name" value="DHDPS-like"/>
    <property type="match status" value="1"/>
</dbReference>
<evidence type="ECO:0000256" key="3">
    <source>
        <dbReference type="ARBA" id="ARBA00023270"/>
    </source>
</evidence>
<dbReference type="GO" id="GO:0008840">
    <property type="term" value="F:4-hydroxy-tetrahydrodipicolinate synthase activity"/>
    <property type="evidence" value="ECO:0007669"/>
    <property type="project" value="TreeGrafter"/>
</dbReference>
<name>A0A4V2KUC0_9HYPH</name>
<evidence type="ECO:0000256" key="1">
    <source>
        <dbReference type="ARBA" id="ARBA00007592"/>
    </source>
</evidence>
<keyword evidence="8" id="KW-1185">Reference proteome</keyword>
<keyword evidence="2 4" id="KW-0456">Lyase</keyword>
<comment type="similarity">
    <text evidence="1 4">Belongs to the DapA family.</text>
</comment>
<dbReference type="InterPro" id="IPR020625">
    <property type="entry name" value="Schiff_base-form_aldolases_AS"/>
</dbReference>
<dbReference type="SUPFAM" id="SSF51569">
    <property type="entry name" value="Aldolase"/>
    <property type="match status" value="1"/>
</dbReference>
<accession>A0A4V2KUC0</accession>
<protein>
    <submittedName>
        <fullName evidence="7">Dihydrodipicolinate synthase family protein</fullName>
    </submittedName>
</protein>
<feature type="active site" description="Schiff-base intermediate with substrate" evidence="5">
    <location>
        <position position="163"/>
    </location>
</feature>
<dbReference type="EMBL" id="SJFN01000002">
    <property type="protein sequence ID" value="TBW40856.1"/>
    <property type="molecule type" value="Genomic_DNA"/>
</dbReference>
<evidence type="ECO:0000313" key="8">
    <source>
        <dbReference type="Proteomes" id="UP000292781"/>
    </source>
</evidence>
<dbReference type="InterPro" id="IPR002220">
    <property type="entry name" value="DapA-like"/>
</dbReference>
<dbReference type="Gene3D" id="3.20.20.70">
    <property type="entry name" value="Aldolase class I"/>
    <property type="match status" value="1"/>
</dbReference>
<sequence length="298" mass="30876">MSQRIQGVLSAVVTPFDGAGDFAPAALRRQIERQVAQGNGLFCAGTNGEFFVLETAEKIAVAETTVDAVAGRVPVVAHIGEVSTAATISLGRAVAAAGVDAVSVVTPWFVPLKQSELIDHYTRIADAVPVPVFLYNIPARTGATIAPETAATLGAHPNIVGVKDSAGSWESLAAYLEAAKDVDGFDVLCGPDHLAHRGFLAGCSACISGLSNLAPQWVGRIWSRFAAGDVAGSAEAQDVVSGIRQDLYAVGFAPAAVKKAVALLGEDVGDSRYATAFSAEDLAAIRAVIAKYRLDTDR</sequence>
<feature type="active site" description="Proton donor/acceptor" evidence="5">
    <location>
        <position position="135"/>
    </location>
</feature>
<dbReference type="SMART" id="SM01130">
    <property type="entry name" value="DHDPS"/>
    <property type="match status" value="1"/>
</dbReference>
<dbReference type="PROSITE" id="PS00666">
    <property type="entry name" value="DHDPS_2"/>
    <property type="match status" value="1"/>
</dbReference>
<organism evidence="7 8">
    <name type="scientific">Siculibacillus lacustris</name>
    <dbReference type="NCBI Taxonomy" id="1549641"/>
    <lineage>
        <taxon>Bacteria</taxon>
        <taxon>Pseudomonadati</taxon>
        <taxon>Pseudomonadota</taxon>
        <taxon>Alphaproteobacteria</taxon>
        <taxon>Hyphomicrobiales</taxon>
        <taxon>Ancalomicrobiaceae</taxon>
        <taxon>Siculibacillus</taxon>
    </lineage>
</organism>
<dbReference type="Pfam" id="PF00701">
    <property type="entry name" value="DHDPS"/>
    <property type="match status" value="1"/>
</dbReference>
<reference evidence="7 8" key="1">
    <citation type="submission" date="2019-02" db="EMBL/GenBank/DDBJ databases">
        <title>Siculibacillus lacustris gen. nov., sp. nov., a new rosette-forming bacterium isolated from a freshwater crater lake (Lake St. Ana, Romania).</title>
        <authorList>
            <person name="Felfoldi T."/>
            <person name="Marton Z."/>
            <person name="Szabo A."/>
            <person name="Mentes A."/>
            <person name="Boka K."/>
            <person name="Marialigeti K."/>
            <person name="Mathe I."/>
            <person name="Koncz M."/>
            <person name="Schumann P."/>
            <person name="Toth E."/>
        </authorList>
    </citation>
    <scope>NUCLEOTIDE SEQUENCE [LARGE SCALE GENOMIC DNA]</scope>
    <source>
        <strain evidence="7 8">SA-279</strain>
    </source>
</reference>
<dbReference type="OrthoDB" id="7431780at2"/>
<evidence type="ECO:0000256" key="4">
    <source>
        <dbReference type="PIRNR" id="PIRNR001365"/>
    </source>
</evidence>
<comment type="caution">
    <text evidence="7">The sequence shown here is derived from an EMBL/GenBank/DDBJ whole genome shotgun (WGS) entry which is preliminary data.</text>
</comment>
<feature type="binding site" evidence="6">
    <location>
        <position position="207"/>
    </location>
    <ligand>
        <name>pyruvate</name>
        <dbReference type="ChEBI" id="CHEBI:15361"/>
    </ligand>
</feature>
<dbReference type="Proteomes" id="UP000292781">
    <property type="component" value="Unassembled WGS sequence"/>
</dbReference>
<dbReference type="PRINTS" id="PR00146">
    <property type="entry name" value="DHPICSNTHASE"/>
</dbReference>
<dbReference type="RefSeq" id="WP_131305239.1">
    <property type="nucleotide sequence ID" value="NZ_SJFN01000002.1"/>
</dbReference>
<evidence type="ECO:0000256" key="5">
    <source>
        <dbReference type="PIRSR" id="PIRSR001365-1"/>
    </source>
</evidence>
<dbReference type="PIRSF" id="PIRSF001365">
    <property type="entry name" value="DHDPS"/>
    <property type="match status" value="1"/>
</dbReference>
<proteinExistence type="inferred from homology"/>
<dbReference type="InterPro" id="IPR013785">
    <property type="entry name" value="Aldolase_TIM"/>
</dbReference>
<dbReference type="PANTHER" id="PTHR12128">
    <property type="entry name" value="DIHYDRODIPICOLINATE SYNTHASE"/>
    <property type="match status" value="1"/>
</dbReference>
<evidence type="ECO:0000256" key="6">
    <source>
        <dbReference type="PIRSR" id="PIRSR001365-2"/>
    </source>
</evidence>
<evidence type="ECO:0000313" key="7">
    <source>
        <dbReference type="EMBL" id="TBW40856.1"/>
    </source>
</evidence>